<name>A0A0J8Y1T0_9GAMM</name>
<keyword evidence="2" id="KW-1185">Reference proteome</keyword>
<dbReference type="Pfam" id="PF11869">
    <property type="entry name" value="DUF3389"/>
    <property type="match status" value="1"/>
</dbReference>
<gene>
    <name evidence="1" type="ORF">C9I94_08755</name>
</gene>
<protein>
    <submittedName>
        <fullName evidence="1">DUF3389 domain-containing protein</fullName>
    </submittedName>
</protein>
<comment type="caution">
    <text evidence="1">The sequence shown here is derived from an EMBL/GenBank/DDBJ whole genome shotgun (WGS) entry which is preliminary data.</text>
</comment>
<dbReference type="RefSeq" id="WP_048897871.1">
    <property type="nucleotide sequence ID" value="NZ_AP024853.1"/>
</dbReference>
<dbReference type="Proteomes" id="UP000240481">
    <property type="component" value="Unassembled WGS sequence"/>
</dbReference>
<dbReference type="EMBL" id="PYLZ01000004">
    <property type="protein sequence ID" value="PSW24892.1"/>
    <property type="molecule type" value="Genomic_DNA"/>
</dbReference>
<dbReference type="InterPro" id="IPR021811">
    <property type="entry name" value="DUF3389"/>
</dbReference>
<dbReference type="AlphaFoldDB" id="A0A0J8Y1T0"/>
<reference evidence="1 2" key="1">
    <citation type="submission" date="2018-01" db="EMBL/GenBank/DDBJ databases">
        <title>Whole genome sequencing of Histamine producing bacteria.</title>
        <authorList>
            <person name="Butler K."/>
        </authorList>
    </citation>
    <scope>NUCLEOTIDE SEQUENCE [LARGE SCALE GENOMIC DNA]</scope>
    <source>
        <strain evidence="1 2">DSM 24669</strain>
    </source>
</reference>
<accession>A0A0J8Y1T0</accession>
<sequence length="79" mass="8431">MVINFATGKIIANQHELVVRIDGEARVTMQAQVDEVTLIGRGANVVTATGSGIQWSVRLDDEKQLQALADAIGIAVKNT</sequence>
<evidence type="ECO:0000313" key="2">
    <source>
        <dbReference type="Proteomes" id="UP000240481"/>
    </source>
</evidence>
<proteinExistence type="predicted"/>
<dbReference type="OrthoDB" id="6271555at2"/>
<organism evidence="1 2">
    <name type="scientific">Photobacterium swingsii</name>
    <dbReference type="NCBI Taxonomy" id="680026"/>
    <lineage>
        <taxon>Bacteria</taxon>
        <taxon>Pseudomonadati</taxon>
        <taxon>Pseudomonadota</taxon>
        <taxon>Gammaproteobacteria</taxon>
        <taxon>Vibrionales</taxon>
        <taxon>Vibrionaceae</taxon>
        <taxon>Photobacterium</taxon>
    </lineage>
</organism>
<evidence type="ECO:0000313" key="1">
    <source>
        <dbReference type="EMBL" id="PSW24892.1"/>
    </source>
</evidence>